<dbReference type="GO" id="GO:0016301">
    <property type="term" value="F:kinase activity"/>
    <property type="evidence" value="ECO:0007669"/>
    <property type="project" value="UniProtKB-KW"/>
</dbReference>
<dbReference type="Pfam" id="PF00224">
    <property type="entry name" value="PK"/>
    <property type="match status" value="1"/>
</dbReference>
<dbReference type="GO" id="GO:0005524">
    <property type="term" value="F:ATP binding"/>
    <property type="evidence" value="ECO:0007669"/>
    <property type="project" value="UniProtKB-KW"/>
</dbReference>
<dbReference type="PRINTS" id="PR01050">
    <property type="entry name" value="PYRUVTKNASE"/>
</dbReference>
<sequence>MKKYILTVGPALGTEVPLRDVHSEKNIYRINGAHGSVEEIEGNIHRIRDQIPDAEILLDLPGNKVRTANITEGIQLHKGKTFTLSNDHFNYTGFYRHLKPGMTAWANDSVFEFEVVSADENGIVFLSKSDGVLINNKGVHVRGIHHDIPFLFEKDRKLIDLANRYKLDYVGLSFVRTPENVKEAAALIGSGTKIISKIETIDAVENIAEILPLVRYILVDRGDLSTDIGIEKIPRFQRYIIEKALYADVKIFLATQVLKNMETKPLPTIGEIEALYDIMKSGVYGVQMSEETAVGRYVPECVALLNEMSAEVEKETIHL</sequence>
<dbReference type="GO" id="GO:0000287">
    <property type="term" value="F:magnesium ion binding"/>
    <property type="evidence" value="ECO:0007669"/>
    <property type="project" value="InterPro"/>
</dbReference>
<dbReference type="InterPro" id="IPR001697">
    <property type="entry name" value="Pyr_Knase"/>
</dbReference>
<dbReference type="Gene3D" id="3.20.20.60">
    <property type="entry name" value="Phosphoenolpyruvate-binding domains"/>
    <property type="match status" value="1"/>
</dbReference>
<dbReference type="InterPro" id="IPR040442">
    <property type="entry name" value="Pyrv_kinase-like_dom_sf"/>
</dbReference>
<protein>
    <recommendedName>
        <fullName evidence="5 14">Pyruvate kinase</fullName>
        <ecNumber evidence="4 14">2.7.1.40</ecNumber>
    </recommendedName>
</protein>
<keyword evidence="13" id="KW-0670">Pyruvate</keyword>
<keyword evidence="8" id="KW-0547">Nucleotide-binding</keyword>
<evidence type="ECO:0000256" key="6">
    <source>
        <dbReference type="ARBA" id="ARBA00022679"/>
    </source>
</evidence>
<dbReference type="EMBL" id="DVGZ01000119">
    <property type="protein sequence ID" value="HIR48146.1"/>
    <property type="molecule type" value="Genomic_DNA"/>
</dbReference>
<comment type="similarity">
    <text evidence="3 14">Belongs to the pyruvate kinase family.</text>
</comment>
<organism evidence="16 17">
    <name type="scientific">Candidatus Caccousia avicola</name>
    <dbReference type="NCBI Taxonomy" id="2840721"/>
    <lineage>
        <taxon>Bacteria</taxon>
        <taxon>Bacillati</taxon>
        <taxon>Bacillota</taxon>
        <taxon>Clostridia</taxon>
        <taxon>Eubacteriales</taxon>
        <taxon>Oscillospiraceae</taxon>
        <taxon>Oscillospiraceae incertae sedis</taxon>
        <taxon>Candidatus Caccousia</taxon>
    </lineage>
</organism>
<dbReference type="InterPro" id="IPR015793">
    <property type="entry name" value="Pyrv_Knase_brl"/>
</dbReference>
<dbReference type="EC" id="2.7.1.40" evidence="4 14"/>
<evidence type="ECO:0000256" key="7">
    <source>
        <dbReference type="ARBA" id="ARBA00022723"/>
    </source>
</evidence>
<dbReference type="Proteomes" id="UP000824242">
    <property type="component" value="Unassembled WGS sequence"/>
</dbReference>
<comment type="cofactor">
    <cofactor evidence="1">
        <name>K(+)</name>
        <dbReference type="ChEBI" id="CHEBI:29103"/>
    </cofactor>
</comment>
<keyword evidence="6 14" id="KW-0808">Transferase</keyword>
<dbReference type="InterPro" id="IPR015806">
    <property type="entry name" value="Pyrv_Knase_insert_dom_sf"/>
</dbReference>
<evidence type="ECO:0000256" key="14">
    <source>
        <dbReference type="RuleBase" id="RU000504"/>
    </source>
</evidence>
<dbReference type="Gene3D" id="2.40.33.10">
    <property type="entry name" value="PK beta-barrel domain-like"/>
    <property type="match status" value="1"/>
</dbReference>
<evidence type="ECO:0000256" key="3">
    <source>
        <dbReference type="ARBA" id="ARBA00008663"/>
    </source>
</evidence>
<evidence type="ECO:0000256" key="2">
    <source>
        <dbReference type="ARBA" id="ARBA00004997"/>
    </source>
</evidence>
<evidence type="ECO:0000256" key="8">
    <source>
        <dbReference type="ARBA" id="ARBA00022741"/>
    </source>
</evidence>
<gene>
    <name evidence="16" type="ORF">IAB89_10925</name>
</gene>
<name>A0A9D1AP98_9FIRM</name>
<evidence type="ECO:0000256" key="9">
    <source>
        <dbReference type="ARBA" id="ARBA00022777"/>
    </source>
</evidence>
<keyword evidence="9 14" id="KW-0418">Kinase</keyword>
<dbReference type="GO" id="GO:0030955">
    <property type="term" value="F:potassium ion binding"/>
    <property type="evidence" value="ECO:0007669"/>
    <property type="project" value="InterPro"/>
</dbReference>
<evidence type="ECO:0000313" key="16">
    <source>
        <dbReference type="EMBL" id="HIR48146.1"/>
    </source>
</evidence>
<evidence type="ECO:0000256" key="11">
    <source>
        <dbReference type="ARBA" id="ARBA00022842"/>
    </source>
</evidence>
<dbReference type="SUPFAM" id="SSF50800">
    <property type="entry name" value="PK beta-barrel domain-like"/>
    <property type="match status" value="1"/>
</dbReference>
<evidence type="ECO:0000313" key="17">
    <source>
        <dbReference type="Proteomes" id="UP000824242"/>
    </source>
</evidence>
<evidence type="ECO:0000256" key="13">
    <source>
        <dbReference type="ARBA" id="ARBA00023317"/>
    </source>
</evidence>
<dbReference type="PANTHER" id="PTHR11817">
    <property type="entry name" value="PYRUVATE KINASE"/>
    <property type="match status" value="1"/>
</dbReference>
<keyword evidence="10" id="KW-0067">ATP-binding</keyword>
<comment type="pathway">
    <text evidence="2 14">Carbohydrate degradation; glycolysis; pyruvate from D-glyceraldehyde 3-phosphate: step 5/5.</text>
</comment>
<keyword evidence="7" id="KW-0479">Metal-binding</keyword>
<evidence type="ECO:0000256" key="10">
    <source>
        <dbReference type="ARBA" id="ARBA00022840"/>
    </source>
</evidence>
<evidence type="ECO:0000256" key="4">
    <source>
        <dbReference type="ARBA" id="ARBA00012142"/>
    </source>
</evidence>
<evidence type="ECO:0000259" key="15">
    <source>
        <dbReference type="Pfam" id="PF00224"/>
    </source>
</evidence>
<evidence type="ECO:0000256" key="1">
    <source>
        <dbReference type="ARBA" id="ARBA00001958"/>
    </source>
</evidence>
<comment type="caution">
    <text evidence="16">The sequence shown here is derived from an EMBL/GenBank/DDBJ whole genome shotgun (WGS) entry which is preliminary data.</text>
</comment>
<keyword evidence="12 14" id="KW-0324">Glycolysis</keyword>
<dbReference type="AlphaFoldDB" id="A0A9D1AP98"/>
<feature type="domain" description="Pyruvate kinase barrel" evidence="15">
    <location>
        <begin position="3"/>
        <end position="301"/>
    </location>
</feature>
<evidence type="ECO:0000256" key="12">
    <source>
        <dbReference type="ARBA" id="ARBA00023152"/>
    </source>
</evidence>
<reference evidence="16" key="1">
    <citation type="submission" date="2020-10" db="EMBL/GenBank/DDBJ databases">
        <authorList>
            <person name="Gilroy R."/>
        </authorList>
    </citation>
    <scope>NUCLEOTIDE SEQUENCE</scope>
    <source>
        <strain evidence="16">ChiSxjej1B13-7958</strain>
    </source>
</reference>
<evidence type="ECO:0000256" key="5">
    <source>
        <dbReference type="ARBA" id="ARBA00018587"/>
    </source>
</evidence>
<dbReference type="InterPro" id="IPR011037">
    <property type="entry name" value="Pyrv_Knase-like_insert_dom_sf"/>
</dbReference>
<reference evidence="16" key="2">
    <citation type="journal article" date="2021" name="PeerJ">
        <title>Extensive microbial diversity within the chicken gut microbiome revealed by metagenomics and culture.</title>
        <authorList>
            <person name="Gilroy R."/>
            <person name="Ravi A."/>
            <person name="Getino M."/>
            <person name="Pursley I."/>
            <person name="Horton D.L."/>
            <person name="Alikhan N.F."/>
            <person name="Baker D."/>
            <person name="Gharbi K."/>
            <person name="Hall N."/>
            <person name="Watson M."/>
            <person name="Adriaenssens E.M."/>
            <person name="Foster-Nyarko E."/>
            <person name="Jarju S."/>
            <person name="Secka A."/>
            <person name="Antonio M."/>
            <person name="Oren A."/>
            <person name="Chaudhuri R.R."/>
            <person name="La Ragione R."/>
            <person name="Hildebrand F."/>
            <person name="Pallen M.J."/>
        </authorList>
    </citation>
    <scope>NUCLEOTIDE SEQUENCE</scope>
    <source>
        <strain evidence="16">ChiSxjej1B13-7958</strain>
    </source>
</reference>
<proteinExistence type="inferred from homology"/>
<dbReference type="SUPFAM" id="SSF51621">
    <property type="entry name" value="Phosphoenolpyruvate/pyruvate domain"/>
    <property type="match status" value="1"/>
</dbReference>
<comment type="catalytic activity">
    <reaction evidence="14">
        <text>pyruvate + ATP = phosphoenolpyruvate + ADP + H(+)</text>
        <dbReference type="Rhea" id="RHEA:18157"/>
        <dbReference type="ChEBI" id="CHEBI:15361"/>
        <dbReference type="ChEBI" id="CHEBI:15378"/>
        <dbReference type="ChEBI" id="CHEBI:30616"/>
        <dbReference type="ChEBI" id="CHEBI:58702"/>
        <dbReference type="ChEBI" id="CHEBI:456216"/>
        <dbReference type="EC" id="2.7.1.40"/>
    </reaction>
</comment>
<dbReference type="InterPro" id="IPR015813">
    <property type="entry name" value="Pyrv/PenolPyrv_kinase-like_dom"/>
</dbReference>
<keyword evidence="11 14" id="KW-0460">Magnesium</keyword>
<accession>A0A9D1AP98</accession>
<dbReference type="GO" id="GO:0004743">
    <property type="term" value="F:pyruvate kinase activity"/>
    <property type="evidence" value="ECO:0007669"/>
    <property type="project" value="UniProtKB-EC"/>
</dbReference>